<feature type="domain" description="Fibronectin type-III" evidence="8">
    <location>
        <begin position="54"/>
        <end position="107"/>
    </location>
</feature>
<evidence type="ECO:0000313" key="10">
    <source>
        <dbReference type="Proteomes" id="UP000228934"/>
    </source>
</evidence>
<dbReference type="AlphaFoldDB" id="A0A2G9PI31"/>
<keyword evidence="10" id="KW-1185">Reference proteome</keyword>
<keyword evidence="7" id="KW-0675">Receptor</keyword>
<dbReference type="InterPro" id="IPR003961">
    <property type="entry name" value="FN3_dom"/>
</dbReference>
<dbReference type="OrthoDB" id="8950763at2759"/>
<keyword evidence="3" id="KW-0547">Nucleotide-binding</keyword>
<dbReference type="GO" id="GO:0005886">
    <property type="term" value="C:plasma membrane"/>
    <property type="evidence" value="ECO:0007669"/>
    <property type="project" value="TreeGrafter"/>
</dbReference>
<dbReference type="PROSITE" id="PS50853">
    <property type="entry name" value="FN3"/>
    <property type="match status" value="1"/>
</dbReference>
<organism evidence="9 10">
    <name type="scientific">Aquarana catesbeiana</name>
    <name type="common">American bullfrog</name>
    <name type="synonym">Rana catesbeiana</name>
    <dbReference type="NCBI Taxonomy" id="8400"/>
    <lineage>
        <taxon>Eukaryota</taxon>
        <taxon>Metazoa</taxon>
        <taxon>Chordata</taxon>
        <taxon>Craniata</taxon>
        <taxon>Vertebrata</taxon>
        <taxon>Euteleostomi</taxon>
        <taxon>Amphibia</taxon>
        <taxon>Batrachia</taxon>
        <taxon>Anura</taxon>
        <taxon>Neobatrachia</taxon>
        <taxon>Ranoidea</taxon>
        <taxon>Ranidae</taxon>
        <taxon>Aquarana</taxon>
    </lineage>
</organism>
<accession>A0A2G9PI31</accession>
<evidence type="ECO:0000256" key="4">
    <source>
        <dbReference type="ARBA" id="ARBA00022840"/>
    </source>
</evidence>
<evidence type="ECO:0000256" key="2">
    <source>
        <dbReference type="ARBA" id="ARBA00022692"/>
    </source>
</evidence>
<sequence>MSLLRLERVASSFFVVFSLSQSDSPHGPWDGSRSPTGGCPLPIPGSKAVIFSPAPSQVSGVMKERVLQRVVDLSWQEPEHPNGVITEYEIKYYEKVRAFTFRTQHIP</sequence>
<evidence type="ECO:0000313" key="9">
    <source>
        <dbReference type="EMBL" id="PIO02999.1"/>
    </source>
</evidence>
<evidence type="ECO:0000256" key="3">
    <source>
        <dbReference type="ARBA" id="ARBA00022741"/>
    </source>
</evidence>
<name>A0A2G9PI31_AQUCT</name>
<reference evidence="10" key="1">
    <citation type="journal article" date="2017" name="Nat. Commun.">
        <title>The North American bullfrog draft genome provides insight into hormonal regulation of long noncoding RNA.</title>
        <authorList>
            <person name="Hammond S.A."/>
            <person name="Warren R.L."/>
            <person name="Vandervalk B.P."/>
            <person name="Kucuk E."/>
            <person name="Khan H."/>
            <person name="Gibb E.A."/>
            <person name="Pandoh P."/>
            <person name="Kirk H."/>
            <person name="Zhao Y."/>
            <person name="Jones M."/>
            <person name="Mungall A.J."/>
            <person name="Coope R."/>
            <person name="Pleasance S."/>
            <person name="Moore R.A."/>
            <person name="Holt R.A."/>
            <person name="Round J.M."/>
            <person name="Ohora S."/>
            <person name="Walle B.V."/>
            <person name="Veldhoen N."/>
            <person name="Helbing C.C."/>
            <person name="Birol I."/>
        </authorList>
    </citation>
    <scope>NUCLEOTIDE SEQUENCE [LARGE SCALE GENOMIC DNA]</scope>
</reference>
<dbReference type="InterPro" id="IPR050449">
    <property type="entry name" value="Ephrin_rcpt_TKs"/>
</dbReference>
<dbReference type="Gene3D" id="2.60.40.10">
    <property type="entry name" value="Immunoglobulins"/>
    <property type="match status" value="1"/>
</dbReference>
<dbReference type="GO" id="GO:0030425">
    <property type="term" value="C:dendrite"/>
    <property type="evidence" value="ECO:0007669"/>
    <property type="project" value="TreeGrafter"/>
</dbReference>
<keyword evidence="6" id="KW-0472">Membrane</keyword>
<evidence type="ECO:0000259" key="8">
    <source>
        <dbReference type="PROSITE" id="PS50853"/>
    </source>
</evidence>
<keyword evidence="4" id="KW-0067">ATP-binding</keyword>
<dbReference type="GO" id="GO:0005524">
    <property type="term" value="F:ATP binding"/>
    <property type="evidence" value="ECO:0007669"/>
    <property type="project" value="UniProtKB-KW"/>
</dbReference>
<dbReference type="PANTHER" id="PTHR46877">
    <property type="entry name" value="EPH RECEPTOR A5"/>
    <property type="match status" value="1"/>
</dbReference>
<dbReference type="InterPro" id="IPR013783">
    <property type="entry name" value="Ig-like_fold"/>
</dbReference>
<keyword evidence="5" id="KW-1133">Transmembrane helix</keyword>
<evidence type="ECO:0000256" key="5">
    <source>
        <dbReference type="ARBA" id="ARBA00022989"/>
    </source>
</evidence>
<keyword evidence="2" id="KW-0812">Transmembrane</keyword>
<protein>
    <recommendedName>
        <fullName evidence="8">Fibronectin type-III domain-containing protein</fullName>
    </recommendedName>
</protein>
<dbReference type="PANTHER" id="PTHR46877:SF9">
    <property type="entry name" value="EPHRIN TYPE-A RECEPTOR 7"/>
    <property type="match status" value="1"/>
</dbReference>
<dbReference type="SUPFAM" id="SSF49265">
    <property type="entry name" value="Fibronectin type III"/>
    <property type="match status" value="1"/>
</dbReference>
<proteinExistence type="predicted"/>
<dbReference type="EMBL" id="KV922433">
    <property type="protein sequence ID" value="PIO02999.1"/>
    <property type="molecule type" value="Genomic_DNA"/>
</dbReference>
<dbReference type="GO" id="GO:0007411">
    <property type="term" value="P:axon guidance"/>
    <property type="evidence" value="ECO:0007669"/>
    <property type="project" value="TreeGrafter"/>
</dbReference>
<evidence type="ECO:0000256" key="1">
    <source>
        <dbReference type="ARBA" id="ARBA00004167"/>
    </source>
</evidence>
<dbReference type="Proteomes" id="UP000228934">
    <property type="component" value="Unassembled WGS sequence"/>
</dbReference>
<comment type="subcellular location">
    <subcellularLocation>
        <location evidence="1">Membrane</location>
        <topology evidence="1">Single-pass membrane protein</topology>
    </subcellularLocation>
</comment>
<dbReference type="GO" id="GO:0005005">
    <property type="term" value="F:transmembrane-ephrin receptor activity"/>
    <property type="evidence" value="ECO:0007669"/>
    <property type="project" value="TreeGrafter"/>
</dbReference>
<dbReference type="CDD" id="cd00063">
    <property type="entry name" value="FN3"/>
    <property type="match status" value="1"/>
</dbReference>
<gene>
    <name evidence="9" type="ORF">AB205_0198960</name>
</gene>
<dbReference type="InterPro" id="IPR036116">
    <property type="entry name" value="FN3_sf"/>
</dbReference>
<evidence type="ECO:0000256" key="6">
    <source>
        <dbReference type="ARBA" id="ARBA00023136"/>
    </source>
</evidence>
<evidence type="ECO:0000256" key="7">
    <source>
        <dbReference type="ARBA" id="ARBA00023170"/>
    </source>
</evidence>